<evidence type="ECO:0000256" key="8">
    <source>
        <dbReference type="ARBA" id="ARBA00023136"/>
    </source>
</evidence>
<dbReference type="Pfam" id="PF01252">
    <property type="entry name" value="Peptidase_A8"/>
    <property type="match status" value="1"/>
</dbReference>
<proteinExistence type="inferred from homology"/>
<dbReference type="EC" id="3.4.23.36" evidence="9"/>
<comment type="similarity">
    <text evidence="1 9 10">Belongs to the peptidase A8 family.</text>
</comment>
<keyword evidence="5 9" id="KW-0064">Aspartyl protease</keyword>
<comment type="pathway">
    <text evidence="9">Protein modification; lipoprotein biosynthesis (signal peptide cleavage).</text>
</comment>
<dbReference type="EMBL" id="JACIFH010000001">
    <property type="protein sequence ID" value="MBB4139370.1"/>
    <property type="molecule type" value="Genomic_DNA"/>
</dbReference>
<name>A0AA40SN98_9MICO</name>
<keyword evidence="3 9" id="KW-0645">Protease</keyword>
<dbReference type="PANTHER" id="PTHR33695">
    <property type="entry name" value="LIPOPROTEIN SIGNAL PEPTIDASE"/>
    <property type="match status" value="1"/>
</dbReference>
<feature type="active site" evidence="9">
    <location>
        <position position="149"/>
    </location>
</feature>
<comment type="caution">
    <text evidence="11">The sequence shown here is derived from an EMBL/GenBank/DDBJ whole genome shotgun (WGS) entry which is preliminary data.</text>
</comment>
<dbReference type="PRINTS" id="PR00781">
    <property type="entry name" value="LIPOSIGPTASE"/>
</dbReference>
<dbReference type="AlphaFoldDB" id="A0AA40SN98"/>
<dbReference type="GO" id="GO:0006508">
    <property type="term" value="P:proteolysis"/>
    <property type="evidence" value="ECO:0007669"/>
    <property type="project" value="UniProtKB-KW"/>
</dbReference>
<evidence type="ECO:0000256" key="7">
    <source>
        <dbReference type="ARBA" id="ARBA00022989"/>
    </source>
</evidence>
<keyword evidence="7 9" id="KW-1133">Transmembrane helix</keyword>
<evidence type="ECO:0000256" key="1">
    <source>
        <dbReference type="ARBA" id="ARBA00006139"/>
    </source>
</evidence>
<evidence type="ECO:0000313" key="12">
    <source>
        <dbReference type="Proteomes" id="UP000549113"/>
    </source>
</evidence>
<evidence type="ECO:0000256" key="10">
    <source>
        <dbReference type="RuleBase" id="RU004181"/>
    </source>
</evidence>
<comment type="catalytic activity">
    <reaction evidence="9">
        <text>Release of signal peptides from bacterial membrane prolipoproteins. Hydrolyzes -Xaa-Yaa-Zaa-|-(S,diacylglyceryl)Cys-, in which Xaa is hydrophobic (preferably Leu), and Yaa (Ala or Ser) and Zaa (Gly or Ala) have small, neutral side chains.</text>
        <dbReference type="EC" id="3.4.23.36"/>
    </reaction>
</comment>
<organism evidence="11 12">
    <name type="scientific">Microbacterium invictum</name>
    <dbReference type="NCBI Taxonomy" id="515415"/>
    <lineage>
        <taxon>Bacteria</taxon>
        <taxon>Bacillati</taxon>
        <taxon>Actinomycetota</taxon>
        <taxon>Actinomycetes</taxon>
        <taxon>Micrococcales</taxon>
        <taxon>Microbacteriaceae</taxon>
        <taxon>Microbacterium</taxon>
    </lineage>
</organism>
<dbReference type="GO" id="GO:0005886">
    <property type="term" value="C:plasma membrane"/>
    <property type="evidence" value="ECO:0007669"/>
    <property type="project" value="UniProtKB-SubCell"/>
</dbReference>
<dbReference type="InterPro" id="IPR001872">
    <property type="entry name" value="Peptidase_A8"/>
</dbReference>
<reference evidence="11 12" key="1">
    <citation type="submission" date="2020-08" db="EMBL/GenBank/DDBJ databases">
        <title>Sequencing the genomes of 1000 actinobacteria strains.</title>
        <authorList>
            <person name="Klenk H.-P."/>
        </authorList>
    </citation>
    <scope>NUCLEOTIDE SEQUENCE [LARGE SCALE GENOMIC DNA]</scope>
    <source>
        <strain evidence="11 12">DSM 19600</strain>
    </source>
</reference>
<feature type="active site" evidence="9">
    <location>
        <position position="129"/>
    </location>
</feature>
<feature type="transmembrane region" description="Helical" evidence="9">
    <location>
        <begin position="143"/>
        <end position="167"/>
    </location>
</feature>
<feature type="transmembrane region" description="Helical" evidence="9">
    <location>
        <begin position="68"/>
        <end position="89"/>
    </location>
</feature>
<dbReference type="Proteomes" id="UP000549113">
    <property type="component" value="Unassembled WGS sequence"/>
</dbReference>
<evidence type="ECO:0000256" key="5">
    <source>
        <dbReference type="ARBA" id="ARBA00022750"/>
    </source>
</evidence>
<feature type="transmembrane region" description="Helical" evidence="9">
    <location>
        <begin position="96"/>
        <end position="113"/>
    </location>
</feature>
<comment type="subcellular location">
    <subcellularLocation>
        <location evidence="9">Cell membrane</location>
        <topology evidence="9">Multi-pass membrane protein</topology>
    </subcellularLocation>
</comment>
<dbReference type="PANTHER" id="PTHR33695:SF1">
    <property type="entry name" value="LIPOPROTEIN SIGNAL PEPTIDASE"/>
    <property type="match status" value="1"/>
</dbReference>
<keyword evidence="6 9" id="KW-0378">Hydrolase</keyword>
<evidence type="ECO:0000256" key="3">
    <source>
        <dbReference type="ARBA" id="ARBA00022670"/>
    </source>
</evidence>
<keyword evidence="12" id="KW-1185">Reference proteome</keyword>
<keyword evidence="2 9" id="KW-1003">Cell membrane</keyword>
<keyword evidence="8 9" id="KW-0472">Membrane</keyword>
<evidence type="ECO:0000256" key="4">
    <source>
        <dbReference type="ARBA" id="ARBA00022692"/>
    </source>
</evidence>
<comment type="caution">
    <text evidence="9">Lacks conserved residue(s) required for the propagation of feature annotation.</text>
</comment>
<gene>
    <name evidence="9" type="primary">lspA</name>
    <name evidence="11" type="ORF">BKA10_001164</name>
</gene>
<dbReference type="RefSeq" id="WP_183499045.1">
    <property type="nucleotide sequence ID" value="NZ_BAABCO010000001.1"/>
</dbReference>
<sequence>MTGRAPLRAAAAGSIIALLAVLVLVADQFTKYLALQNLPFQEPVQVWGEFLQFYLTRNPGAAFSLLEGYTWIFTIVLAVAAGAIIFLGITRVRSRAWAIVLGLLLGGILGNFVDRLIRAPGFPVGEVIDFIHTPWMWLWFPSAIYNVADMFIVTMMIGVAILVLIGLHLDGTREPKMVESVPDADADIVTDAVADDDAEQPRD</sequence>
<evidence type="ECO:0000256" key="2">
    <source>
        <dbReference type="ARBA" id="ARBA00022475"/>
    </source>
</evidence>
<dbReference type="GO" id="GO:0004190">
    <property type="term" value="F:aspartic-type endopeptidase activity"/>
    <property type="evidence" value="ECO:0007669"/>
    <property type="project" value="UniProtKB-UniRule"/>
</dbReference>
<comment type="function">
    <text evidence="9">This protein specifically catalyzes the removal of signal peptides from prolipoproteins.</text>
</comment>
<accession>A0AA40SN98</accession>
<keyword evidence="4 9" id="KW-0812">Transmembrane</keyword>
<dbReference type="HAMAP" id="MF_00161">
    <property type="entry name" value="LspA"/>
    <property type="match status" value="1"/>
</dbReference>
<evidence type="ECO:0000256" key="9">
    <source>
        <dbReference type="HAMAP-Rule" id="MF_00161"/>
    </source>
</evidence>
<protein>
    <recommendedName>
        <fullName evidence="9">Lipoprotein signal peptidase</fullName>
        <ecNumber evidence="9">3.4.23.36</ecNumber>
    </recommendedName>
    <alternativeName>
        <fullName evidence="9">Prolipoprotein signal peptidase</fullName>
    </alternativeName>
    <alternativeName>
        <fullName evidence="9">Signal peptidase II</fullName>
        <shortName evidence="9">SPase II</shortName>
    </alternativeName>
</protein>
<evidence type="ECO:0000256" key="6">
    <source>
        <dbReference type="ARBA" id="ARBA00022801"/>
    </source>
</evidence>
<dbReference type="NCBIfam" id="TIGR00077">
    <property type="entry name" value="lspA"/>
    <property type="match status" value="1"/>
</dbReference>
<evidence type="ECO:0000313" key="11">
    <source>
        <dbReference type="EMBL" id="MBB4139370.1"/>
    </source>
</evidence>